<feature type="domain" description="RlmI-like PUA" evidence="7">
    <location>
        <begin position="13"/>
        <end position="66"/>
    </location>
</feature>
<name>G0EEF5_PYRF1</name>
<evidence type="ECO:0000259" key="7">
    <source>
        <dbReference type="Pfam" id="PF17785"/>
    </source>
</evidence>
<feature type="domain" description="S-adenosylmethionine-dependent methyltransferase" evidence="6">
    <location>
        <begin position="185"/>
        <end position="326"/>
    </location>
</feature>
<dbReference type="eggNOG" id="arCOG00032">
    <property type="taxonomic scope" value="Archaea"/>
</dbReference>
<reference evidence="8 9" key="1">
    <citation type="journal article" date="2011" name="Stand. Genomic Sci.">
        <title>Complete genome sequence of the hyperthermophilic chemolithoautotroph Pyrolobus fumarii type strain (1A).</title>
        <authorList>
            <person name="Anderson I."/>
            <person name="Goker M."/>
            <person name="Nolan M."/>
            <person name="Lucas S."/>
            <person name="Hammon N."/>
            <person name="Deshpande S."/>
            <person name="Cheng J.F."/>
            <person name="Tapia R."/>
            <person name="Han C."/>
            <person name="Goodwin L."/>
            <person name="Pitluck S."/>
            <person name="Huntemann M."/>
            <person name="Liolios K."/>
            <person name="Ivanova N."/>
            <person name="Pagani I."/>
            <person name="Mavromatis K."/>
            <person name="Ovchinikova G."/>
            <person name="Pati A."/>
            <person name="Chen A."/>
            <person name="Palaniappan K."/>
            <person name="Land M."/>
            <person name="Hauser L."/>
            <person name="Brambilla E.M."/>
            <person name="Huber H."/>
            <person name="Yasawong M."/>
            <person name="Rohde M."/>
            <person name="Spring S."/>
            <person name="Abt B."/>
            <person name="Sikorski J."/>
            <person name="Wirth R."/>
            <person name="Detter J.C."/>
            <person name="Woyke T."/>
            <person name="Bristow J."/>
            <person name="Eisen J.A."/>
            <person name="Markowitz V."/>
            <person name="Hugenholtz P."/>
            <person name="Kyrpides N.C."/>
            <person name="Klenk H.P."/>
            <person name="Lapidus A."/>
        </authorList>
    </citation>
    <scope>NUCLEOTIDE SEQUENCE [LARGE SCALE GENOMIC DNA]</scope>
    <source>
        <strain evidence="9">DSM 11204 / 1A</strain>
    </source>
</reference>
<evidence type="ECO:0000256" key="2">
    <source>
        <dbReference type="ARBA" id="ARBA00022490"/>
    </source>
</evidence>
<dbReference type="Proteomes" id="UP000001037">
    <property type="component" value="Chromosome"/>
</dbReference>
<evidence type="ECO:0000313" key="9">
    <source>
        <dbReference type="Proteomes" id="UP000001037"/>
    </source>
</evidence>
<evidence type="ECO:0000313" key="8">
    <source>
        <dbReference type="EMBL" id="AEM37996.1"/>
    </source>
</evidence>
<keyword evidence="5" id="KW-0949">S-adenosyl-L-methionine</keyword>
<gene>
    <name evidence="8" type="ordered locus">Pyrfu_0124</name>
</gene>
<dbReference type="GO" id="GO:0032259">
    <property type="term" value="P:methylation"/>
    <property type="evidence" value="ECO:0007669"/>
    <property type="project" value="UniProtKB-KW"/>
</dbReference>
<evidence type="ECO:0000256" key="5">
    <source>
        <dbReference type="ARBA" id="ARBA00022691"/>
    </source>
</evidence>
<dbReference type="EMBL" id="CP002838">
    <property type="protein sequence ID" value="AEM37996.1"/>
    <property type="molecule type" value="Genomic_DNA"/>
</dbReference>
<dbReference type="AlphaFoldDB" id="G0EEF5"/>
<dbReference type="CDD" id="cd11572">
    <property type="entry name" value="RlmI_M_like"/>
    <property type="match status" value="1"/>
</dbReference>
<dbReference type="GO" id="GO:0005737">
    <property type="term" value="C:cytoplasm"/>
    <property type="evidence" value="ECO:0007669"/>
    <property type="project" value="UniProtKB-SubCell"/>
</dbReference>
<keyword evidence="3" id="KW-0489">Methyltransferase</keyword>
<dbReference type="STRING" id="694429.Pyrfu_0124"/>
<organism evidence="8 9">
    <name type="scientific">Pyrolobus fumarii (strain DSM 11204 / 1A)</name>
    <dbReference type="NCBI Taxonomy" id="694429"/>
    <lineage>
        <taxon>Archaea</taxon>
        <taxon>Thermoproteota</taxon>
        <taxon>Thermoprotei</taxon>
        <taxon>Desulfurococcales</taxon>
        <taxon>Pyrodictiaceae</taxon>
        <taxon>Pyrolobus</taxon>
    </lineage>
</organism>
<dbReference type="Gene3D" id="3.40.50.150">
    <property type="entry name" value="Vaccinia Virus protein VP39"/>
    <property type="match status" value="1"/>
</dbReference>
<dbReference type="InParanoid" id="G0EEF5"/>
<evidence type="ECO:0000256" key="4">
    <source>
        <dbReference type="ARBA" id="ARBA00022679"/>
    </source>
</evidence>
<comment type="subcellular location">
    <subcellularLocation>
        <location evidence="1">Cytoplasm</location>
    </subcellularLocation>
</comment>
<dbReference type="OrthoDB" id="190449at2157"/>
<accession>G0EEF5</accession>
<dbReference type="PANTHER" id="PTHR42873:SF1">
    <property type="entry name" value="S-ADENOSYLMETHIONINE-DEPENDENT METHYLTRANSFERASE DOMAIN-CONTAINING PROTEIN"/>
    <property type="match status" value="1"/>
</dbReference>
<keyword evidence="9" id="KW-1185">Reference proteome</keyword>
<dbReference type="Gene3D" id="2.30.130.10">
    <property type="entry name" value="PUA domain"/>
    <property type="match status" value="1"/>
</dbReference>
<dbReference type="InterPro" id="IPR029063">
    <property type="entry name" value="SAM-dependent_MTases_sf"/>
</dbReference>
<dbReference type="Gene3D" id="3.30.750.80">
    <property type="entry name" value="RNA methyltransferase domain (HRMD) like"/>
    <property type="match status" value="1"/>
</dbReference>
<evidence type="ECO:0000259" key="6">
    <source>
        <dbReference type="Pfam" id="PF10672"/>
    </source>
</evidence>
<dbReference type="InterPro" id="IPR041532">
    <property type="entry name" value="RlmI-like_PUA"/>
</dbReference>
<dbReference type="CDD" id="cd02440">
    <property type="entry name" value="AdoMet_MTases"/>
    <property type="match status" value="1"/>
</dbReference>
<keyword evidence="4" id="KW-0808">Transferase</keyword>
<dbReference type="GO" id="GO:0003723">
    <property type="term" value="F:RNA binding"/>
    <property type="evidence" value="ECO:0007669"/>
    <property type="project" value="InterPro"/>
</dbReference>
<dbReference type="KEGG" id="pfm:Pyrfu_0124"/>
<evidence type="ECO:0008006" key="10">
    <source>
        <dbReference type="Google" id="ProtNLM"/>
    </source>
</evidence>
<dbReference type="RefSeq" id="WP_014025673.1">
    <property type="nucleotide sequence ID" value="NC_015931.1"/>
</dbReference>
<dbReference type="GO" id="GO:0008168">
    <property type="term" value="F:methyltransferase activity"/>
    <property type="evidence" value="ECO:0007669"/>
    <property type="project" value="UniProtKB-KW"/>
</dbReference>
<sequence>MVLPAVLVYGLGAKVVSEGGALVYRKWVEAPRGLRPGELVVVESSRGELLGCGLYDNVGPVAVRMVWFGSCPFKSPREAIEHLIERALRYRERLGYTKEDEPAYRLVHSDADLMPGLIIDVYNDIAVIQSSSIVWDVHMDIIVDVVSKVVGVEHVYEKSTQRTRRDIGLEPRERLLRGSKTRTIIREGGVRFVVDVRKGQKTGFFLDQRLNRIEVERYSSGEVVLDLFSYTGGFGIHALVAGARKVVFVDEDEHALAVLRENLRLNGINEDKAVIVQDNVWRYLRREKSQYGIVIADPPAFIQAREHYERGKQAYERLFSNVAKLASSIAFMSSCSAFLTRNDFLEIVARSVLRAGKQYRLVGSVRGMPPDHPQRYHAEHLEYLKAVYVEVF</sequence>
<proteinExistence type="predicted"/>
<dbReference type="HOGENOM" id="CLU_014042_0_0_2"/>
<evidence type="ECO:0000256" key="1">
    <source>
        <dbReference type="ARBA" id="ARBA00004496"/>
    </source>
</evidence>
<dbReference type="Pfam" id="PF17785">
    <property type="entry name" value="PUA_3"/>
    <property type="match status" value="1"/>
</dbReference>
<dbReference type="SUPFAM" id="SSF53335">
    <property type="entry name" value="S-adenosyl-L-methionine-dependent methyltransferases"/>
    <property type="match status" value="1"/>
</dbReference>
<dbReference type="Pfam" id="PF10672">
    <property type="entry name" value="Methyltrans_SAM"/>
    <property type="match status" value="1"/>
</dbReference>
<evidence type="ECO:0000256" key="3">
    <source>
        <dbReference type="ARBA" id="ARBA00022603"/>
    </source>
</evidence>
<dbReference type="InterPro" id="IPR036974">
    <property type="entry name" value="PUA_sf"/>
</dbReference>
<dbReference type="InterPro" id="IPR019614">
    <property type="entry name" value="SAM-dep_methyl-trfase"/>
</dbReference>
<dbReference type="PANTHER" id="PTHR42873">
    <property type="entry name" value="RIBOSOMAL RNA LARGE SUBUNIT METHYLTRANSFERASE"/>
    <property type="match status" value="1"/>
</dbReference>
<dbReference type="GeneID" id="11139758"/>
<protein>
    <recommendedName>
        <fullName evidence="10">Class I SAM-dependent rRNA methyltransferase</fullName>
    </recommendedName>
</protein>
<keyword evidence="2" id="KW-0963">Cytoplasm</keyword>